<dbReference type="SUPFAM" id="SSF90002">
    <property type="entry name" value="Hypothetical protein YjiA, C-terminal domain"/>
    <property type="match status" value="1"/>
</dbReference>
<dbReference type="Pfam" id="PF02492">
    <property type="entry name" value="cobW"/>
    <property type="match status" value="1"/>
</dbReference>
<dbReference type="EMBL" id="QGGL01000003">
    <property type="protein sequence ID" value="PWK15513.1"/>
    <property type="molecule type" value="Genomic_DNA"/>
</dbReference>
<dbReference type="SUPFAM" id="SSF52540">
    <property type="entry name" value="P-loop containing nucleoside triphosphate hydrolases"/>
    <property type="match status" value="1"/>
</dbReference>
<dbReference type="InterPro" id="IPR011629">
    <property type="entry name" value="CobW-like_C"/>
</dbReference>
<evidence type="ECO:0000256" key="4">
    <source>
        <dbReference type="ARBA" id="ARBA00034320"/>
    </source>
</evidence>
<dbReference type="PANTHER" id="PTHR13748">
    <property type="entry name" value="COBW-RELATED"/>
    <property type="match status" value="1"/>
</dbReference>
<dbReference type="InterPro" id="IPR027417">
    <property type="entry name" value="P-loop_NTPase"/>
</dbReference>
<comment type="caution">
    <text evidence="7">The sequence shown here is derived from an EMBL/GenBank/DDBJ whole genome shotgun (WGS) entry which is preliminary data.</text>
</comment>
<evidence type="ECO:0000313" key="8">
    <source>
        <dbReference type="Proteomes" id="UP000245634"/>
    </source>
</evidence>
<comment type="catalytic activity">
    <reaction evidence="5">
        <text>GTP + H2O = GDP + phosphate + H(+)</text>
        <dbReference type="Rhea" id="RHEA:19669"/>
        <dbReference type="ChEBI" id="CHEBI:15377"/>
        <dbReference type="ChEBI" id="CHEBI:15378"/>
        <dbReference type="ChEBI" id="CHEBI:37565"/>
        <dbReference type="ChEBI" id="CHEBI:43474"/>
        <dbReference type="ChEBI" id="CHEBI:58189"/>
    </reaction>
    <physiologicalReaction direction="left-to-right" evidence="5">
        <dbReference type="Rhea" id="RHEA:19670"/>
    </physiologicalReaction>
</comment>
<dbReference type="GO" id="GO:0005737">
    <property type="term" value="C:cytoplasm"/>
    <property type="evidence" value="ECO:0007669"/>
    <property type="project" value="TreeGrafter"/>
</dbReference>
<organism evidence="7 8">
    <name type="scientific">Tumebacillus permanentifrigoris</name>
    <dbReference type="NCBI Taxonomy" id="378543"/>
    <lineage>
        <taxon>Bacteria</taxon>
        <taxon>Bacillati</taxon>
        <taxon>Bacillota</taxon>
        <taxon>Bacilli</taxon>
        <taxon>Bacillales</taxon>
        <taxon>Alicyclobacillaceae</taxon>
        <taxon>Tumebacillus</taxon>
    </lineage>
</organism>
<evidence type="ECO:0000256" key="3">
    <source>
        <dbReference type="ARBA" id="ARBA00023186"/>
    </source>
</evidence>
<keyword evidence="8" id="KW-1185">Reference proteome</keyword>
<dbReference type="SMART" id="SM00833">
    <property type="entry name" value="CobW_C"/>
    <property type="match status" value="1"/>
</dbReference>
<protein>
    <submittedName>
        <fullName evidence="7">G3E family GTPase</fullName>
    </submittedName>
</protein>
<dbReference type="GO" id="GO:0016787">
    <property type="term" value="F:hydrolase activity"/>
    <property type="evidence" value="ECO:0007669"/>
    <property type="project" value="UniProtKB-KW"/>
</dbReference>
<sequence length="350" mass="38547">MIPVYILTGFLGAGKTTLLKNLLTYVKQDGRRPAVLMNEFGMESVDSLALQGAQVPIVDMVEGCVCCTVRGSLATTMLQLIELARPDVIFLEATGVANPVDIVDALLEPDLQGVVELGGVFTLVGATRFPLAVPPEFTQTQMQRTMFDQVRYADVILLSKTDVADFGRKFAVESVVRELNAKAQLLTVTHGAVDVQQLLDVRTQYLPRSLSDVADTTDVAEKTPPRPKGLMRRVAERTAGEPVEQVAKVVPTTRTKTSFGSLQTIHYEFTRPVVAERMYQFLYSLPEGVLRAKGFYLDAENGQLHEFQYAPPTPLVTEWPEVEGVKAFAVVIGENLDEEQLVQQLTACEE</sequence>
<dbReference type="CDD" id="cd03112">
    <property type="entry name" value="CobW-like"/>
    <property type="match status" value="1"/>
</dbReference>
<dbReference type="Proteomes" id="UP000245634">
    <property type="component" value="Unassembled WGS sequence"/>
</dbReference>
<gene>
    <name evidence="7" type="ORF">C7459_10349</name>
</gene>
<evidence type="ECO:0000256" key="5">
    <source>
        <dbReference type="ARBA" id="ARBA00049117"/>
    </source>
</evidence>
<dbReference type="InterPro" id="IPR003495">
    <property type="entry name" value="CobW/HypB/UreG_nucleotide-bd"/>
</dbReference>
<dbReference type="Gene3D" id="3.30.1220.10">
    <property type="entry name" value="CobW-like, C-terminal domain"/>
    <property type="match status" value="1"/>
</dbReference>
<dbReference type="AlphaFoldDB" id="A0A316DG16"/>
<dbReference type="InterPro" id="IPR051316">
    <property type="entry name" value="Zinc-reg_GTPase_activator"/>
</dbReference>
<dbReference type="Gene3D" id="3.40.50.300">
    <property type="entry name" value="P-loop containing nucleotide triphosphate hydrolases"/>
    <property type="match status" value="1"/>
</dbReference>
<evidence type="ECO:0000256" key="1">
    <source>
        <dbReference type="ARBA" id="ARBA00022741"/>
    </source>
</evidence>
<evidence type="ECO:0000259" key="6">
    <source>
        <dbReference type="SMART" id="SM00833"/>
    </source>
</evidence>
<name>A0A316DG16_9BACL</name>
<evidence type="ECO:0000313" key="7">
    <source>
        <dbReference type="EMBL" id="PWK15513.1"/>
    </source>
</evidence>
<feature type="domain" description="CobW C-terminal" evidence="6">
    <location>
        <begin position="262"/>
        <end position="349"/>
    </location>
</feature>
<keyword evidence="2" id="KW-0378">Hydrolase</keyword>
<dbReference type="GO" id="GO:0000166">
    <property type="term" value="F:nucleotide binding"/>
    <property type="evidence" value="ECO:0007669"/>
    <property type="project" value="UniProtKB-KW"/>
</dbReference>
<keyword evidence="3" id="KW-0143">Chaperone</keyword>
<dbReference type="Pfam" id="PF07683">
    <property type="entry name" value="CobW_C"/>
    <property type="match status" value="1"/>
</dbReference>
<keyword evidence="1" id="KW-0547">Nucleotide-binding</keyword>
<reference evidence="7 8" key="1">
    <citation type="submission" date="2018-05" db="EMBL/GenBank/DDBJ databases">
        <title>Genomic Encyclopedia of Type Strains, Phase IV (KMG-IV): sequencing the most valuable type-strain genomes for metagenomic binning, comparative biology and taxonomic classification.</title>
        <authorList>
            <person name="Goeker M."/>
        </authorList>
    </citation>
    <scope>NUCLEOTIDE SEQUENCE [LARGE SCALE GENOMIC DNA]</scope>
    <source>
        <strain evidence="7 8">DSM 18773</strain>
    </source>
</reference>
<proteinExistence type="inferred from homology"/>
<dbReference type="RefSeq" id="WP_170119250.1">
    <property type="nucleotide sequence ID" value="NZ_QGGL01000003.1"/>
</dbReference>
<dbReference type="InterPro" id="IPR036627">
    <property type="entry name" value="CobW-likC_sf"/>
</dbReference>
<dbReference type="PANTHER" id="PTHR13748:SF62">
    <property type="entry name" value="COBW DOMAIN-CONTAINING PROTEIN"/>
    <property type="match status" value="1"/>
</dbReference>
<evidence type="ECO:0000256" key="2">
    <source>
        <dbReference type="ARBA" id="ARBA00022801"/>
    </source>
</evidence>
<accession>A0A316DG16</accession>
<comment type="similarity">
    <text evidence="4">Belongs to the SIMIBI class G3E GTPase family. ZNG1 subfamily.</text>
</comment>